<dbReference type="Proteomes" id="UP001604277">
    <property type="component" value="Unassembled WGS sequence"/>
</dbReference>
<dbReference type="EMBL" id="JBFOLJ010000003">
    <property type="protein sequence ID" value="KAL2550675.1"/>
    <property type="molecule type" value="Genomic_DNA"/>
</dbReference>
<dbReference type="AlphaFoldDB" id="A0ABD1WMI3"/>
<name>A0ABD1WMI3_9LAMI</name>
<evidence type="ECO:0000313" key="2">
    <source>
        <dbReference type="Proteomes" id="UP001604277"/>
    </source>
</evidence>
<reference evidence="2" key="1">
    <citation type="submission" date="2024-07" db="EMBL/GenBank/DDBJ databases">
        <title>Two chromosome-level genome assemblies of Korean endemic species Abeliophyllum distichum and Forsythia ovata (Oleaceae).</title>
        <authorList>
            <person name="Jang H."/>
        </authorList>
    </citation>
    <scope>NUCLEOTIDE SEQUENCE [LARGE SCALE GENOMIC DNA]</scope>
</reference>
<evidence type="ECO:0000313" key="1">
    <source>
        <dbReference type="EMBL" id="KAL2550675.1"/>
    </source>
</evidence>
<accession>A0ABD1WMI3</accession>
<keyword evidence="2" id="KW-1185">Reference proteome</keyword>
<organism evidence="1 2">
    <name type="scientific">Forsythia ovata</name>
    <dbReference type="NCBI Taxonomy" id="205694"/>
    <lineage>
        <taxon>Eukaryota</taxon>
        <taxon>Viridiplantae</taxon>
        <taxon>Streptophyta</taxon>
        <taxon>Embryophyta</taxon>
        <taxon>Tracheophyta</taxon>
        <taxon>Spermatophyta</taxon>
        <taxon>Magnoliopsida</taxon>
        <taxon>eudicotyledons</taxon>
        <taxon>Gunneridae</taxon>
        <taxon>Pentapetalae</taxon>
        <taxon>asterids</taxon>
        <taxon>lamiids</taxon>
        <taxon>Lamiales</taxon>
        <taxon>Oleaceae</taxon>
        <taxon>Forsythieae</taxon>
        <taxon>Forsythia</taxon>
    </lineage>
</organism>
<comment type="caution">
    <text evidence="1">The sequence shown here is derived from an EMBL/GenBank/DDBJ whole genome shotgun (WGS) entry which is preliminary data.</text>
</comment>
<gene>
    <name evidence="1" type="ORF">Fot_12205</name>
</gene>
<protein>
    <submittedName>
        <fullName evidence="1">Uncharacterized protein</fullName>
    </submittedName>
</protein>
<sequence length="130" mass="14750">MKGKEWWRGQGSAYFDVNLLSALAVARNAANEIKVARLFDGGVRDGGRRRRQWWLANLIIRCCTDICDEARRSYRSALSNWRCIDLAMEVANHRYCGGTNGSSRDTIAVVENEVERWQWAEETMGPALGP</sequence>
<proteinExistence type="predicted"/>